<protein>
    <recommendedName>
        <fullName evidence="2">GIT Spa2 homology (SHD) domain-containing protein</fullName>
    </recommendedName>
</protein>
<keyword evidence="4" id="KW-1185">Reference proteome</keyword>
<evidence type="ECO:0000313" key="3">
    <source>
        <dbReference type="EMBL" id="KAK4098911.1"/>
    </source>
</evidence>
<name>A0AAN6Q0T2_9PEZI</name>
<accession>A0AAN6Q0T2</accession>
<dbReference type="EMBL" id="MU863654">
    <property type="protein sequence ID" value="KAK4098911.1"/>
    <property type="molecule type" value="Genomic_DNA"/>
</dbReference>
<feature type="region of interest" description="Disordered" evidence="1">
    <location>
        <begin position="472"/>
        <end position="510"/>
    </location>
</feature>
<feature type="region of interest" description="Disordered" evidence="1">
    <location>
        <begin position="251"/>
        <end position="270"/>
    </location>
</feature>
<feature type="compositionally biased region" description="Low complexity" evidence="1">
    <location>
        <begin position="33"/>
        <end position="44"/>
    </location>
</feature>
<organism evidence="3 4">
    <name type="scientific">Parathielavia hyrcaniae</name>
    <dbReference type="NCBI Taxonomy" id="113614"/>
    <lineage>
        <taxon>Eukaryota</taxon>
        <taxon>Fungi</taxon>
        <taxon>Dikarya</taxon>
        <taxon>Ascomycota</taxon>
        <taxon>Pezizomycotina</taxon>
        <taxon>Sordariomycetes</taxon>
        <taxon>Sordariomycetidae</taxon>
        <taxon>Sordariales</taxon>
        <taxon>Chaetomiaceae</taxon>
        <taxon>Parathielavia</taxon>
    </lineage>
</organism>
<proteinExistence type="predicted"/>
<dbReference type="AlphaFoldDB" id="A0AAN6Q0T2"/>
<feature type="compositionally biased region" description="Basic and acidic residues" evidence="1">
    <location>
        <begin position="477"/>
        <end position="488"/>
    </location>
</feature>
<comment type="caution">
    <text evidence="3">The sequence shown here is derived from an EMBL/GenBank/DDBJ whole genome shotgun (WGS) entry which is preliminary data.</text>
</comment>
<evidence type="ECO:0000313" key="4">
    <source>
        <dbReference type="Proteomes" id="UP001305647"/>
    </source>
</evidence>
<feature type="region of interest" description="Disordered" evidence="1">
    <location>
        <begin position="300"/>
        <end position="322"/>
    </location>
</feature>
<dbReference type="SMART" id="SM00555">
    <property type="entry name" value="GIT"/>
    <property type="match status" value="1"/>
</dbReference>
<gene>
    <name evidence="3" type="ORF">N658DRAFT_488086</name>
</gene>
<dbReference type="Proteomes" id="UP001305647">
    <property type="component" value="Unassembled WGS sequence"/>
</dbReference>
<dbReference type="InterPro" id="IPR013724">
    <property type="entry name" value="GIT_SHD"/>
</dbReference>
<feature type="region of interest" description="Disordered" evidence="1">
    <location>
        <begin position="353"/>
        <end position="375"/>
    </location>
</feature>
<reference evidence="3" key="2">
    <citation type="submission" date="2023-05" db="EMBL/GenBank/DDBJ databases">
        <authorList>
            <consortium name="Lawrence Berkeley National Laboratory"/>
            <person name="Steindorff A."/>
            <person name="Hensen N."/>
            <person name="Bonometti L."/>
            <person name="Westerberg I."/>
            <person name="Brannstrom I.O."/>
            <person name="Guillou S."/>
            <person name="Cros-Aarteil S."/>
            <person name="Calhoun S."/>
            <person name="Haridas S."/>
            <person name="Kuo A."/>
            <person name="Mondo S."/>
            <person name="Pangilinan J."/>
            <person name="Riley R."/>
            <person name="Labutti K."/>
            <person name="Andreopoulos B."/>
            <person name="Lipzen A."/>
            <person name="Chen C."/>
            <person name="Yanf M."/>
            <person name="Daum C."/>
            <person name="Ng V."/>
            <person name="Clum A."/>
            <person name="Ohm R."/>
            <person name="Martin F."/>
            <person name="Silar P."/>
            <person name="Natvig D."/>
            <person name="Lalanne C."/>
            <person name="Gautier V."/>
            <person name="Ament-Velasquez S.L."/>
            <person name="Kruys A."/>
            <person name="Hutchinson M.I."/>
            <person name="Powell A.J."/>
            <person name="Barry K."/>
            <person name="Miller A.N."/>
            <person name="Grigoriev I.V."/>
            <person name="Debuchy R."/>
            <person name="Gladieux P."/>
            <person name="Thoren M.H."/>
            <person name="Johannesson H."/>
        </authorList>
    </citation>
    <scope>NUCLEOTIDE SEQUENCE</scope>
    <source>
        <strain evidence="3">CBS 757.83</strain>
    </source>
</reference>
<feature type="compositionally biased region" description="Basic and acidic residues" evidence="1">
    <location>
        <begin position="68"/>
        <end position="79"/>
    </location>
</feature>
<reference evidence="3" key="1">
    <citation type="journal article" date="2023" name="Mol. Phylogenet. Evol.">
        <title>Genome-scale phylogeny and comparative genomics of the fungal order Sordariales.</title>
        <authorList>
            <person name="Hensen N."/>
            <person name="Bonometti L."/>
            <person name="Westerberg I."/>
            <person name="Brannstrom I.O."/>
            <person name="Guillou S."/>
            <person name="Cros-Aarteil S."/>
            <person name="Calhoun S."/>
            <person name="Haridas S."/>
            <person name="Kuo A."/>
            <person name="Mondo S."/>
            <person name="Pangilinan J."/>
            <person name="Riley R."/>
            <person name="LaButti K."/>
            <person name="Andreopoulos B."/>
            <person name="Lipzen A."/>
            <person name="Chen C."/>
            <person name="Yan M."/>
            <person name="Daum C."/>
            <person name="Ng V."/>
            <person name="Clum A."/>
            <person name="Steindorff A."/>
            <person name="Ohm R.A."/>
            <person name="Martin F."/>
            <person name="Silar P."/>
            <person name="Natvig D.O."/>
            <person name="Lalanne C."/>
            <person name="Gautier V."/>
            <person name="Ament-Velasquez S.L."/>
            <person name="Kruys A."/>
            <person name="Hutchinson M.I."/>
            <person name="Powell A.J."/>
            <person name="Barry K."/>
            <person name="Miller A.N."/>
            <person name="Grigoriev I.V."/>
            <person name="Debuchy R."/>
            <person name="Gladieux P."/>
            <person name="Hiltunen Thoren M."/>
            <person name="Johannesson H."/>
        </authorList>
    </citation>
    <scope>NUCLEOTIDE SEQUENCE</scope>
    <source>
        <strain evidence="3">CBS 757.83</strain>
    </source>
</reference>
<feature type="domain" description="GIT Spa2 homology (SHD)" evidence="2">
    <location>
        <begin position="370"/>
        <end position="400"/>
    </location>
</feature>
<dbReference type="Pfam" id="PF08518">
    <property type="entry name" value="GIT_SHD"/>
    <property type="match status" value="1"/>
</dbReference>
<feature type="region of interest" description="Disordered" evidence="1">
    <location>
        <begin position="33"/>
        <end position="84"/>
    </location>
</feature>
<feature type="compositionally biased region" description="Polar residues" evidence="1">
    <location>
        <begin position="45"/>
        <end position="60"/>
    </location>
</feature>
<feature type="compositionally biased region" description="Low complexity" evidence="1">
    <location>
        <begin position="497"/>
        <end position="510"/>
    </location>
</feature>
<feature type="compositionally biased region" description="Polar residues" evidence="1">
    <location>
        <begin position="306"/>
        <end position="322"/>
    </location>
</feature>
<evidence type="ECO:0000256" key="1">
    <source>
        <dbReference type="SAM" id="MobiDB-lite"/>
    </source>
</evidence>
<feature type="region of interest" description="Disordered" evidence="1">
    <location>
        <begin position="124"/>
        <end position="143"/>
    </location>
</feature>
<sequence>MQLVPTPLPTALTQLLTSAARVSGLVYPAFGISPNQPCSPSSSPADVSTATTDDNTNSITAESNEESSSSRDASRAEQAHRRKLRADRNLSTAVSLLFELGNAVSILEQLRRVADETGLFPWGQLGGGTVSGQSSANAGTEEERAERKRVRWLVRWAKQEVWEVMVGLRDLGTAAWLVLTILESPSDEGVATSQRNLRSTVDVILAKDNALSRKIKELYPEPEASLLQEDGASSNEGLGCLLTRVEVSYISDDSDSDSEPGPPTPFSSQFPFPDTALEGSLATLSDTALGDILIPSCKRPSHQHNTRIPQRMSQSHNVSTTGTNISPVPSNLATAALPQPTPDAAISADAVFQPPVSSGHGHMQQQPPSPSQKLEGLSPGLFRELCTDVYDELVRRNVADENHNHEGVGGRNSIPAGQVRFVEPEGLHFKRVEARARLARFGDGQLGRMMGLALGELERRCLASLPVSVSVPVPSESRSRSRWADGEIRGGLGEGPEGSAATSAGSSEGA</sequence>
<evidence type="ECO:0000259" key="2">
    <source>
        <dbReference type="SMART" id="SM00555"/>
    </source>
</evidence>